<keyword evidence="1" id="KW-1003">Cell membrane</keyword>
<reference evidence="8 9" key="1">
    <citation type="journal article" date="2012" name="J. Bacteriol.">
        <title>Draft Genome Sequences for Two Metal-Reducing Pelosinus fermentans Strains Isolated from a Cr(VI)-Contaminated Site and for Type Strain R7.</title>
        <authorList>
            <person name="Brown S.D."/>
            <person name="Podar M."/>
            <person name="Klingeman D.M."/>
            <person name="Johnson C.M."/>
            <person name="Yang Z.K."/>
            <person name="Utturkar S.M."/>
            <person name="Land M.L."/>
            <person name="Mosher J.J."/>
            <person name="Hurt R.A.Jr."/>
            <person name="Phelps T.J."/>
            <person name="Palumbo A.V."/>
            <person name="Arkin A.P."/>
            <person name="Hazen T.C."/>
            <person name="Elias D.A."/>
        </authorList>
    </citation>
    <scope>NUCLEOTIDE SEQUENCE [LARGE SCALE GENOMIC DNA]</scope>
    <source>
        <strain evidence="8 9">B4</strain>
    </source>
</reference>
<keyword evidence="4 6" id="KW-0472">Membrane</keyword>
<dbReference type="PANTHER" id="PTHR41335">
    <property type="entry name" value="MEMBRANE PROTEIN-RELATED"/>
    <property type="match status" value="1"/>
</dbReference>
<dbReference type="Pfam" id="PF06305">
    <property type="entry name" value="LapA_dom"/>
    <property type="match status" value="1"/>
</dbReference>
<dbReference type="InterPro" id="IPR010445">
    <property type="entry name" value="LapA_dom"/>
</dbReference>
<keyword evidence="9" id="KW-1185">Reference proteome</keyword>
<dbReference type="Proteomes" id="UP000004324">
    <property type="component" value="Unassembled WGS sequence"/>
</dbReference>
<evidence type="ECO:0000256" key="1">
    <source>
        <dbReference type="ARBA" id="ARBA00022475"/>
    </source>
</evidence>
<evidence type="ECO:0000256" key="2">
    <source>
        <dbReference type="ARBA" id="ARBA00022692"/>
    </source>
</evidence>
<evidence type="ECO:0000259" key="7">
    <source>
        <dbReference type="Pfam" id="PF06305"/>
    </source>
</evidence>
<proteinExistence type="predicted"/>
<gene>
    <name evidence="8" type="ORF">FB4_1306</name>
</gene>
<dbReference type="GO" id="GO:0005886">
    <property type="term" value="C:plasma membrane"/>
    <property type="evidence" value="ECO:0007669"/>
    <property type="project" value="InterPro"/>
</dbReference>
<evidence type="ECO:0000256" key="6">
    <source>
        <dbReference type="SAM" id="Phobius"/>
    </source>
</evidence>
<keyword evidence="3 6" id="KW-1133">Transmembrane helix</keyword>
<feature type="domain" description="Lipopolysaccharide assembly protein A" evidence="7">
    <location>
        <begin position="22"/>
        <end position="84"/>
    </location>
</feature>
<dbReference type="PATRIC" id="fig|1149862.3.peg.4332"/>
<keyword evidence="5" id="KW-0175">Coiled coil</keyword>
<dbReference type="RefSeq" id="WP_007938237.1">
    <property type="nucleotide sequence ID" value="NZ_AKVJ01000076.1"/>
</dbReference>
<comment type="caution">
    <text evidence="8">The sequence shown here is derived from an EMBL/GenBank/DDBJ whole genome shotgun (WGS) entry which is preliminary data.</text>
</comment>
<dbReference type="EMBL" id="AKVJ01000076">
    <property type="protein sequence ID" value="EIW15617.1"/>
    <property type="molecule type" value="Genomic_DNA"/>
</dbReference>
<evidence type="ECO:0000313" key="9">
    <source>
        <dbReference type="Proteomes" id="UP000004324"/>
    </source>
</evidence>
<dbReference type="PANTHER" id="PTHR41335:SF1">
    <property type="entry name" value="MEMBRANE PROTEIN"/>
    <property type="match status" value="1"/>
</dbReference>
<evidence type="ECO:0000256" key="4">
    <source>
        <dbReference type="ARBA" id="ARBA00023136"/>
    </source>
</evidence>
<evidence type="ECO:0000256" key="5">
    <source>
        <dbReference type="SAM" id="Coils"/>
    </source>
</evidence>
<feature type="coiled-coil region" evidence="5">
    <location>
        <begin position="70"/>
        <end position="97"/>
    </location>
</feature>
<protein>
    <recommendedName>
        <fullName evidence="7">Lipopolysaccharide assembly protein A domain-containing protein</fullName>
    </recommendedName>
</protein>
<accession>I9ARN7</accession>
<sequence precursor="true">MIYITLFFALIFACLIAIFAIQNSMAVQVALLKWNIETSLVFVIWGAAFLGFLLALSLQIYSQIKLRLQLYQARSRIKQLEQDLTQIQQQAALVQSNTAAASDCHTTVDGKLQMKSSDTSTEKIF</sequence>
<feature type="transmembrane region" description="Helical" evidence="6">
    <location>
        <begin position="42"/>
        <end position="61"/>
    </location>
</feature>
<evidence type="ECO:0000256" key="3">
    <source>
        <dbReference type="ARBA" id="ARBA00022989"/>
    </source>
</evidence>
<keyword evidence="2 6" id="KW-0812">Transmembrane</keyword>
<name>I9ARN7_9FIRM</name>
<evidence type="ECO:0000313" key="8">
    <source>
        <dbReference type="EMBL" id="EIW15617.1"/>
    </source>
</evidence>
<dbReference type="AlphaFoldDB" id="I9ARN7"/>
<organism evidence="8 9">
    <name type="scientific">Pelosinus fermentans B4</name>
    <dbReference type="NCBI Taxonomy" id="1149862"/>
    <lineage>
        <taxon>Bacteria</taxon>
        <taxon>Bacillati</taxon>
        <taxon>Bacillota</taxon>
        <taxon>Negativicutes</taxon>
        <taxon>Selenomonadales</taxon>
        <taxon>Sporomusaceae</taxon>
        <taxon>Pelosinus</taxon>
    </lineage>
</organism>